<evidence type="ECO:0000259" key="2">
    <source>
        <dbReference type="Pfam" id="PF00561"/>
    </source>
</evidence>
<reference evidence="4 6" key="1">
    <citation type="submission" date="2023-05" db="EMBL/GenBank/DDBJ databases">
        <title>Metabolic capabilities are highly conserved among human nasal-associated Corynebacterium species in pangenomic analyses.</title>
        <authorList>
            <person name="Tran T.H."/>
            <person name="Roberts A.Q."/>
            <person name="Escapa I.F."/>
            <person name="Gao W."/>
            <person name="Conlan S."/>
            <person name="Kong H."/>
            <person name="Segre J.A."/>
            <person name="Kelly M.S."/>
            <person name="Lemon K.P."/>
        </authorList>
    </citation>
    <scope>NUCLEOTIDE SEQUENCE</scope>
    <source>
        <strain evidence="4">KPL2773</strain>
        <strain evidence="3 6">KPL3772</strain>
    </source>
</reference>
<accession>A0AAP4BNA7</accession>
<evidence type="ECO:0000256" key="1">
    <source>
        <dbReference type="ARBA" id="ARBA00022801"/>
    </source>
</evidence>
<keyword evidence="1 4" id="KW-0378">Hydrolase</keyword>
<dbReference type="EMBL" id="JASNVH010000001">
    <property type="protein sequence ID" value="MDK4306046.1"/>
    <property type="molecule type" value="Genomic_DNA"/>
</dbReference>
<comment type="caution">
    <text evidence="4">The sequence shown here is derived from an EMBL/GenBank/DDBJ whole genome shotgun (WGS) entry which is preliminary data.</text>
</comment>
<dbReference type="RefSeq" id="WP_021353546.1">
    <property type="nucleotide sequence ID" value="NZ_CP100362.1"/>
</dbReference>
<evidence type="ECO:0000313" key="6">
    <source>
        <dbReference type="Proteomes" id="UP001239759"/>
    </source>
</evidence>
<dbReference type="InterPro" id="IPR029058">
    <property type="entry name" value="AB_hydrolase_fold"/>
</dbReference>
<dbReference type="EMBL" id="JASNUQ010000003">
    <property type="protein sequence ID" value="MDK4289718.1"/>
    <property type="molecule type" value="Genomic_DNA"/>
</dbReference>
<dbReference type="PRINTS" id="PR00111">
    <property type="entry name" value="ABHYDROLASE"/>
</dbReference>
<dbReference type="GO" id="GO:0016787">
    <property type="term" value="F:hydrolase activity"/>
    <property type="evidence" value="ECO:0007669"/>
    <property type="project" value="UniProtKB-KW"/>
</dbReference>
<dbReference type="PRINTS" id="PR00412">
    <property type="entry name" value="EPOXHYDRLASE"/>
</dbReference>
<dbReference type="PANTHER" id="PTHR43329">
    <property type="entry name" value="EPOXIDE HYDROLASE"/>
    <property type="match status" value="1"/>
</dbReference>
<evidence type="ECO:0000313" key="3">
    <source>
        <dbReference type="EMBL" id="MDK4289718.1"/>
    </source>
</evidence>
<dbReference type="AlphaFoldDB" id="A0AAP4BNA7"/>
<feature type="domain" description="AB hydrolase-1" evidence="2">
    <location>
        <begin position="42"/>
        <end position="166"/>
    </location>
</feature>
<dbReference type="InterPro" id="IPR000073">
    <property type="entry name" value="AB_hydrolase_1"/>
</dbReference>
<name>A0AAP4BNA7_9CORY</name>
<dbReference type="Gene3D" id="3.40.50.1820">
    <property type="entry name" value="alpha/beta hydrolase"/>
    <property type="match status" value="1"/>
</dbReference>
<organism evidence="4 5">
    <name type="scientific">Corynebacterium pseudodiphtheriticum</name>
    <dbReference type="NCBI Taxonomy" id="37637"/>
    <lineage>
        <taxon>Bacteria</taxon>
        <taxon>Bacillati</taxon>
        <taxon>Actinomycetota</taxon>
        <taxon>Actinomycetes</taxon>
        <taxon>Mycobacteriales</taxon>
        <taxon>Corynebacteriaceae</taxon>
        <taxon>Corynebacterium</taxon>
    </lineage>
</organism>
<proteinExistence type="predicted"/>
<gene>
    <name evidence="3" type="ORF">QPX23_03080</name>
    <name evidence="4" type="ORF">QPX42_00505</name>
</gene>
<protein>
    <submittedName>
        <fullName evidence="4">Alpha/beta hydrolase</fullName>
    </submittedName>
</protein>
<dbReference type="Proteomes" id="UP001224412">
    <property type="component" value="Unassembled WGS sequence"/>
</dbReference>
<evidence type="ECO:0000313" key="5">
    <source>
        <dbReference type="Proteomes" id="UP001224412"/>
    </source>
</evidence>
<dbReference type="Proteomes" id="UP001239759">
    <property type="component" value="Unassembled WGS sequence"/>
</dbReference>
<dbReference type="InterPro" id="IPR000639">
    <property type="entry name" value="Epox_hydrolase-like"/>
</dbReference>
<evidence type="ECO:0000313" key="4">
    <source>
        <dbReference type="EMBL" id="MDK4306046.1"/>
    </source>
</evidence>
<dbReference type="Pfam" id="PF00561">
    <property type="entry name" value="Abhydrolase_1"/>
    <property type="match status" value="1"/>
</dbReference>
<sequence>MPKRSAKLSPSIVELDGPFQHGHVHTHGLRLHTVSAGSTTDPLIMLLHGAFSGWFEYRHIIAELADAGFHVVAVDLRGYGMSDHPPVSAGQDIRSDSGQISGIISALGYDSAYLIGYDVGGALSWALASKYPDQVRGLIAIASPHPVDLRKTVQTQPWNFLWILLRAAIMRLPSFFYLPFPQRFEWLYRRNLRSETTAEFHDTPEFASELNLRVRASKIGHTRAVALQHNRHLLSFGSGSWLDQPVKVPVTMVHADQSLWKKLTARSAQRMRAPWTAVTMQGTKNLPHIERPQAFVRMVREQIKQWQQAELTSTGSSQDGR</sequence>
<dbReference type="SUPFAM" id="SSF53474">
    <property type="entry name" value="alpha/beta-Hydrolases"/>
    <property type="match status" value="1"/>
</dbReference>
<keyword evidence="6" id="KW-1185">Reference proteome</keyword>